<dbReference type="AlphaFoldDB" id="A0A7S2P331"/>
<reference evidence="2" key="1">
    <citation type="submission" date="2021-01" db="EMBL/GenBank/DDBJ databases">
        <authorList>
            <person name="Corre E."/>
            <person name="Pelletier E."/>
            <person name="Niang G."/>
            <person name="Scheremetjew M."/>
            <person name="Finn R."/>
            <person name="Kale V."/>
            <person name="Holt S."/>
            <person name="Cochrane G."/>
            <person name="Meng A."/>
            <person name="Brown T."/>
            <person name="Cohen L."/>
        </authorList>
    </citation>
    <scope>NUCLEOTIDE SEQUENCE</scope>
    <source>
        <strain evidence="2">B650</strain>
    </source>
</reference>
<organism evidence="2">
    <name type="scientific">Leptocylindrus danicus</name>
    <dbReference type="NCBI Taxonomy" id="163516"/>
    <lineage>
        <taxon>Eukaryota</taxon>
        <taxon>Sar</taxon>
        <taxon>Stramenopiles</taxon>
        <taxon>Ochrophyta</taxon>
        <taxon>Bacillariophyta</taxon>
        <taxon>Coscinodiscophyceae</taxon>
        <taxon>Chaetocerotophycidae</taxon>
        <taxon>Leptocylindrales</taxon>
        <taxon>Leptocylindraceae</taxon>
        <taxon>Leptocylindrus</taxon>
    </lineage>
</organism>
<sequence>MLDNIIIDLSTLRVGPLDTGDIGLDLLHQWKADILRAAGKADMILVDEYDEDNTFTVEADSDYESEDAFFEMTIDADAWAFDPIWKLPSVSMGVFEGDRSKAKSMARELASLWKVPEEVEVQKGGLKSGGGKGPKNRRNAGARGGGKTKMKGLSKHRRQKNVRDVSF</sequence>
<proteinExistence type="predicted"/>
<dbReference type="EMBL" id="HBGY01012688">
    <property type="protein sequence ID" value="CAD9573200.1"/>
    <property type="molecule type" value="Transcribed_RNA"/>
</dbReference>
<evidence type="ECO:0000256" key="1">
    <source>
        <dbReference type="SAM" id="MobiDB-lite"/>
    </source>
</evidence>
<accession>A0A7S2P331</accession>
<name>A0A7S2P331_9STRA</name>
<gene>
    <name evidence="2" type="ORF">LDAN0321_LOCUS8092</name>
</gene>
<feature type="region of interest" description="Disordered" evidence="1">
    <location>
        <begin position="122"/>
        <end position="167"/>
    </location>
</feature>
<evidence type="ECO:0000313" key="2">
    <source>
        <dbReference type="EMBL" id="CAD9573200.1"/>
    </source>
</evidence>
<feature type="compositionally biased region" description="Basic residues" evidence="1">
    <location>
        <begin position="134"/>
        <end position="160"/>
    </location>
</feature>
<protein>
    <submittedName>
        <fullName evidence="2">Uncharacterized protein</fullName>
    </submittedName>
</protein>